<evidence type="ECO:0000313" key="4">
    <source>
        <dbReference type="Proteomes" id="UP000015101"/>
    </source>
</evidence>
<feature type="compositionally biased region" description="Low complexity" evidence="1">
    <location>
        <begin position="850"/>
        <end position="876"/>
    </location>
</feature>
<evidence type="ECO:0000313" key="3">
    <source>
        <dbReference type="EnsemblMetazoa" id="HelroP175381"/>
    </source>
</evidence>
<dbReference type="STRING" id="6412.T1F980"/>
<dbReference type="KEGG" id="hro:HELRODRAFT_175381"/>
<dbReference type="GeneID" id="20205379"/>
<reference evidence="3" key="3">
    <citation type="submission" date="2015-06" db="UniProtKB">
        <authorList>
            <consortium name="EnsemblMetazoa"/>
        </authorList>
    </citation>
    <scope>IDENTIFICATION</scope>
</reference>
<feature type="compositionally biased region" description="Low complexity" evidence="1">
    <location>
        <begin position="613"/>
        <end position="635"/>
    </location>
</feature>
<gene>
    <name evidence="3" type="primary">20205379</name>
    <name evidence="2" type="ORF">HELRODRAFT_175381</name>
</gene>
<dbReference type="RefSeq" id="XP_009021056.1">
    <property type="nucleotide sequence ID" value="XM_009022808.1"/>
</dbReference>
<reference evidence="2 4" key="2">
    <citation type="journal article" date="2013" name="Nature">
        <title>Insights into bilaterian evolution from three spiralian genomes.</title>
        <authorList>
            <person name="Simakov O."/>
            <person name="Marletaz F."/>
            <person name="Cho S.J."/>
            <person name="Edsinger-Gonzales E."/>
            <person name="Havlak P."/>
            <person name="Hellsten U."/>
            <person name="Kuo D.H."/>
            <person name="Larsson T."/>
            <person name="Lv J."/>
            <person name="Arendt D."/>
            <person name="Savage R."/>
            <person name="Osoegawa K."/>
            <person name="de Jong P."/>
            <person name="Grimwood J."/>
            <person name="Chapman J.A."/>
            <person name="Shapiro H."/>
            <person name="Aerts A."/>
            <person name="Otillar R.P."/>
            <person name="Terry A.Y."/>
            <person name="Boore J.L."/>
            <person name="Grigoriev I.V."/>
            <person name="Lindberg D.R."/>
            <person name="Seaver E.C."/>
            <person name="Weisblat D.A."/>
            <person name="Putnam N.H."/>
            <person name="Rokhsar D.S."/>
        </authorList>
    </citation>
    <scope>NUCLEOTIDE SEQUENCE</scope>
</reference>
<name>T1F980_HELRO</name>
<keyword evidence="4" id="KW-1185">Reference proteome</keyword>
<reference evidence="4" key="1">
    <citation type="submission" date="2012-12" db="EMBL/GenBank/DDBJ databases">
        <authorList>
            <person name="Hellsten U."/>
            <person name="Grimwood J."/>
            <person name="Chapman J.A."/>
            <person name="Shapiro H."/>
            <person name="Aerts A."/>
            <person name="Otillar R.P."/>
            <person name="Terry A.Y."/>
            <person name="Boore J.L."/>
            <person name="Simakov O."/>
            <person name="Marletaz F."/>
            <person name="Cho S.-J."/>
            <person name="Edsinger-Gonzales E."/>
            <person name="Havlak P."/>
            <person name="Kuo D.-H."/>
            <person name="Larsson T."/>
            <person name="Lv J."/>
            <person name="Arendt D."/>
            <person name="Savage R."/>
            <person name="Osoegawa K."/>
            <person name="de Jong P."/>
            <person name="Lindberg D.R."/>
            <person name="Seaver E.C."/>
            <person name="Weisblat D.A."/>
            <person name="Putnam N.H."/>
            <person name="Grigoriev I.V."/>
            <person name="Rokhsar D.S."/>
        </authorList>
    </citation>
    <scope>NUCLEOTIDE SEQUENCE</scope>
</reference>
<evidence type="ECO:0000256" key="1">
    <source>
        <dbReference type="SAM" id="MobiDB-lite"/>
    </source>
</evidence>
<dbReference type="CTD" id="20205379"/>
<dbReference type="EMBL" id="AMQM01005238">
    <property type="status" value="NOT_ANNOTATED_CDS"/>
    <property type="molecule type" value="Genomic_DNA"/>
</dbReference>
<feature type="compositionally biased region" description="Basic residues" evidence="1">
    <location>
        <begin position="591"/>
        <end position="612"/>
    </location>
</feature>
<dbReference type="EnsemblMetazoa" id="HelroT175381">
    <property type="protein sequence ID" value="HelroP175381"/>
    <property type="gene ID" value="HelroG175381"/>
</dbReference>
<dbReference type="HOGENOM" id="CLU_287343_0_0_1"/>
<feature type="region of interest" description="Disordered" evidence="1">
    <location>
        <begin position="589"/>
        <end position="635"/>
    </location>
</feature>
<feature type="compositionally biased region" description="Acidic residues" evidence="1">
    <location>
        <begin position="1022"/>
        <end position="1045"/>
    </location>
</feature>
<dbReference type="Proteomes" id="UP000015101">
    <property type="component" value="Unassembled WGS sequence"/>
</dbReference>
<accession>T1F980</accession>
<feature type="region of interest" description="Disordered" evidence="1">
    <location>
        <begin position="1001"/>
        <end position="1046"/>
    </location>
</feature>
<dbReference type="InParanoid" id="T1F980"/>
<evidence type="ECO:0000313" key="2">
    <source>
        <dbReference type="EMBL" id="ESO00885.1"/>
    </source>
</evidence>
<dbReference type="EMBL" id="KB096864">
    <property type="protein sequence ID" value="ESO00885.1"/>
    <property type="molecule type" value="Genomic_DNA"/>
</dbReference>
<dbReference type="AlphaFoldDB" id="T1F980"/>
<protein>
    <submittedName>
        <fullName evidence="2 3">Uncharacterized protein</fullName>
    </submittedName>
</protein>
<proteinExistence type="predicted"/>
<organism evidence="3 4">
    <name type="scientific">Helobdella robusta</name>
    <name type="common">Californian leech</name>
    <dbReference type="NCBI Taxonomy" id="6412"/>
    <lineage>
        <taxon>Eukaryota</taxon>
        <taxon>Metazoa</taxon>
        <taxon>Spiralia</taxon>
        <taxon>Lophotrochozoa</taxon>
        <taxon>Annelida</taxon>
        <taxon>Clitellata</taxon>
        <taxon>Hirudinea</taxon>
        <taxon>Rhynchobdellida</taxon>
        <taxon>Glossiphoniidae</taxon>
        <taxon>Helobdella</taxon>
    </lineage>
</organism>
<feature type="region of interest" description="Disordered" evidence="1">
    <location>
        <begin position="849"/>
        <end position="894"/>
    </location>
</feature>
<sequence length="1073" mass="125670">MFCLSEPNTISEDPCNECVRTVSRANSCPNNSTFSVDTAYFRCKELHKQASQYSLEEDWNPKGVFDGFSNEINSRQSSCPLNLILLSNNYEKIDNASFSENIQDNGRYVNGVETGNFQIIKNQEMVNRGFEDESKTLLLYPSNVNTPSSNSSSQLCNHCHIQHWKNENLCCCCCCCCCRCCCPQHKYRNNIWQCGHSHCRCKQHCGDFSESTSATSSSFHVTKLKNIPVKKWKRNRFKIHKRWRDYVLRQCKNFKRYRARPHNFKNKKAGNKNRLKNKSCDVKCKDLANLKIVTNCSRSELIKKLKQNKLNYLSDPNIIAEVAKNLPNKEKNQNEEQMEQSASVKITERKTLDWKRKPRKIFFKDCNNGSVAFKYVRSTSQGSNRYSSHNQLRNCFLRPNHHRRRLRNFNCCHACKQRMQCNHLCPKCCNCFCRRYQFEPKYSCKTYRDCHAPYYQQYESHPENNLRHQFQTFNGKERHFQHPHQLQRSQQQSLQQLQQNEERDECSCSQNAAYQSSPANTTTWYQHDQLFLTNNNFVDANQTNNDNAVYELQHPQKFHESELPHKQDDKEKYAKVIYSKDADEQDTFKMQTHHQRHHHHNHHQTSQHHHYHQQNFHQQPHQYQQQQQQQQQLQQQQQQPFLHHLQFCTPQQLFLPSIFNIQLTPDVPKNFESDIAVSKNAANLTMRAAGCCHNEQIFPPQDFFYQEPVSVASWYQSGGVGICGCFSNNLNCQICCDYDGCNFIATTNVDPCTEVNEKFCQPLQQQQQQQQHFYHSFHQFEDECLIKSAYDQQQQHHQHSDIHDLQNVFQQDCYNPHYSHNHYHYQQFMQQQYQQQQALCYQQFHPYANPQQQQPQQQHQFQHLHQQQQQPQEAQPQQPPDEIKSLGFFKSSSPKYTYRDGTRFTTYNNDGEDLDVLSNPVYPIPKDKNICKSEKVSDSENVAGAENTSETERIFWSKNLSGSENVQGPDSCEPDKIDEIDFEVSEVRNKMADCNNSIVILTPGSRSNRNNDARETPGNDVNNDDGGCDDDDGDNDDEEEEEEDVAGAVMETIDTTWNEIFIGLDLTGSVEKL</sequence>